<evidence type="ECO:0008006" key="3">
    <source>
        <dbReference type="Google" id="ProtNLM"/>
    </source>
</evidence>
<feature type="non-terminal residue" evidence="2">
    <location>
        <position position="1"/>
    </location>
</feature>
<organism evidence="2">
    <name type="scientific">marine sediment metagenome</name>
    <dbReference type="NCBI Taxonomy" id="412755"/>
    <lineage>
        <taxon>unclassified sequences</taxon>
        <taxon>metagenomes</taxon>
        <taxon>ecological metagenomes</taxon>
    </lineage>
</organism>
<keyword evidence="1" id="KW-0472">Membrane</keyword>
<feature type="transmembrane region" description="Helical" evidence="1">
    <location>
        <begin position="53"/>
        <end position="76"/>
    </location>
</feature>
<protein>
    <recommendedName>
        <fullName evidence="3">Glycosyltransferase RgtA/B/C/D-like domain-containing protein</fullName>
    </recommendedName>
</protein>
<gene>
    <name evidence="2" type="ORF">S01H4_23035</name>
</gene>
<dbReference type="AlphaFoldDB" id="X1B3Y3"/>
<evidence type="ECO:0000256" key="1">
    <source>
        <dbReference type="SAM" id="Phobius"/>
    </source>
</evidence>
<accession>X1B3Y3</accession>
<keyword evidence="1" id="KW-0812">Transmembrane</keyword>
<keyword evidence="1" id="KW-1133">Transmembrane helix</keyword>
<name>X1B3Y3_9ZZZZ</name>
<comment type="caution">
    <text evidence="2">The sequence shown here is derived from an EMBL/GenBank/DDBJ whole genome shotgun (WGS) entry which is preliminary data.</text>
</comment>
<sequence>YIWLFFCIGFIILVPYNIILYLQIQTSITVLLTILLGYYYFKKEDNEIRNNLIGGIFIAIAIMLKPTVLIVLPFLFDVKISK</sequence>
<evidence type="ECO:0000313" key="2">
    <source>
        <dbReference type="EMBL" id="GAG89765.1"/>
    </source>
</evidence>
<feature type="transmembrane region" description="Helical" evidence="1">
    <location>
        <begin position="18"/>
        <end position="41"/>
    </location>
</feature>
<dbReference type="EMBL" id="BART01010635">
    <property type="protein sequence ID" value="GAG89765.1"/>
    <property type="molecule type" value="Genomic_DNA"/>
</dbReference>
<proteinExistence type="predicted"/>
<reference evidence="2" key="1">
    <citation type="journal article" date="2014" name="Front. Microbiol.">
        <title>High frequency of phylogenetically diverse reductive dehalogenase-homologous genes in deep subseafloor sedimentary metagenomes.</title>
        <authorList>
            <person name="Kawai M."/>
            <person name="Futagami T."/>
            <person name="Toyoda A."/>
            <person name="Takaki Y."/>
            <person name="Nishi S."/>
            <person name="Hori S."/>
            <person name="Arai W."/>
            <person name="Tsubouchi T."/>
            <person name="Morono Y."/>
            <person name="Uchiyama I."/>
            <person name="Ito T."/>
            <person name="Fujiyama A."/>
            <person name="Inagaki F."/>
            <person name="Takami H."/>
        </authorList>
    </citation>
    <scope>NUCLEOTIDE SEQUENCE</scope>
    <source>
        <strain evidence="2">Expedition CK06-06</strain>
    </source>
</reference>